<gene>
    <name evidence="1" type="ORF">ACFQH9_31470</name>
</gene>
<dbReference type="Proteomes" id="UP001596119">
    <property type="component" value="Unassembled WGS sequence"/>
</dbReference>
<evidence type="ECO:0000313" key="2">
    <source>
        <dbReference type="Proteomes" id="UP001596119"/>
    </source>
</evidence>
<sequence length="75" mass="8160">MSAPVPPDPTFPTFPTSLDDRHADLGDRLLASLEALVERHRGRSSGDDTADGELIAVEAAHRRLVVRVASPRMRS</sequence>
<comment type="caution">
    <text evidence="1">The sequence shown here is derived from an EMBL/GenBank/DDBJ whole genome shotgun (WGS) entry which is preliminary data.</text>
</comment>
<accession>A0ABW1IJ09</accession>
<organism evidence="1 2">
    <name type="scientific">Pseudonocardia lutea</name>
    <dbReference type="NCBI Taxonomy" id="2172015"/>
    <lineage>
        <taxon>Bacteria</taxon>
        <taxon>Bacillati</taxon>
        <taxon>Actinomycetota</taxon>
        <taxon>Actinomycetes</taxon>
        <taxon>Pseudonocardiales</taxon>
        <taxon>Pseudonocardiaceae</taxon>
        <taxon>Pseudonocardia</taxon>
    </lineage>
</organism>
<protein>
    <submittedName>
        <fullName evidence="1">Uncharacterized protein</fullName>
    </submittedName>
</protein>
<proteinExistence type="predicted"/>
<dbReference type="RefSeq" id="WP_379572009.1">
    <property type="nucleotide sequence ID" value="NZ_JBHSQK010000125.1"/>
</dbReference>
<dbReference type="EMBL" id="JBHSQK010000125">
    <property type="protein sequence ID" value="MFC5952789.1"/>
    <property type="molecule type" value="Genomic_DNA"/>
</dbReference>
<evidence type="ECO:0000313" key="1">
    <source>
        <dbReference type="EMBL" id="MFC5952789.1"/>
    </source>
</evidence>
<keyword evidence="2" id="KW-1185">Reference proteome</keyword>
<name>A0ABW1IJ09_9PSEU</name>
<reference evidence="2" key="1">
    <citation type="journal article" date="2019" name="Int. J. Syst. Evol. Microbiol.">
        <title>The Global Catalogue of Microorganisms (GCM) 10K type strain sequencing project: providing services to taxonomists for standard genome sequencing and annotation.</title>
        <authorList>
            <consortium name="The Broad Institute Genomics Platform"/>
            <consortium name="The Broad Institute Genome Sequencing Center for Infectious Disease"/>
            <person name="Wu L."/>
            <person name="Ma J."/>
        </authorList>
    </citation>
    <scope>NUCLEOTIDE SEQUENCE [LARGE SCALE GENOMIC DNA]</scope>
    <source>
        <strain evidence="2">CGMCC 4.7397</strain>
    </source>
</reference>